<organism evidence="1 2">
    <name type="scientific">Dactylonectria estremocensis</name>
    <dbReference type="NCBI Taxonomy" id="1079267"/>
    <lineage>
        <taxon>Eukaryota</taxon>
        <taxon>Fungi</taxon>
        <taxon>Dikarya</taxon>
        <taxon>Ascomycota</taxon>
        <taxon>Pezizomycotina</taxon>
        <taxon>Sordariomycetes</taxon>
        <taxon>Hypocreomycetidae</taxon>
        <taxon>Hypocreales</taxon>
        <taxon>Nectriaceae</taxon>
        <taxon>Dactylonectria</taxon>
    </lineage>
</organism>
<gene>
    <name evidence="1" type="ORF">B0J13DRAFT_648481</name>
</gene>
<proteinExistence type="predicted"/>
<evidence type="ECO:0000313" key="1">
    <source>
        <dbReference type="EMBL" id="KAH7121736.1"/>
    </source>
</evidence>
<protein>
    <recommendedName>
        <fullName evidence="3">C2H2-type domain-containing protein</fullName>
    </recommendedName>
</protein>
<dbReference type="AlphaFoldDB" id="A0A9P9DNG8"/>
<name>A0A9P9DNG8_9HYPO</name>
<dbReference type="Proteomes" id="UP000717696">
    <property type="component" value="Unassembled WGS sequence"/>
</dbReference>
<dbReference type="OrthoDB" id="3521097at2759"/>
<dbReference type="PANTHER" id="PTHR38166">
    <property type="entry name" value="C2H2-TYPE DOMAIN-CONTAINING PROTEIN-RELATED"/>
    <property type="match status" value="1"/>
</dbReference>
<reference evidence="1" key="1">
    <citation type="journal article" date="2021" name="Nat. Commun.">
        <title>Genetic determinants of endophytism in the Arabidopsis root mycobiome.</title>
        <authorList>
            <person name="Mesny F."/>
            <person name="Miyauchi S."/>
            <person name="Thiergart T."/>
            <person name="Pickel B."/>
            <person name="Atanasova L."/>
            <person name="Karlsson M."/>
            <person name="Huettel B."/>
            <person name="Barry K.W."/>
            <person name="Haridas S."/>
            <person name="Chen C."/>
            <person name="Bauer D."/>
            <person name="Andreopoulos W."/>
            <person name="Pangilinan J."/>
            <person name="LaButti K."/>
            <person name="Riley R."/>
            <person name="Lipzen A."/>
            <person name="Clum A."/>
            <person name="Drula E."/>
            <person name="Henrissat B."/>
            <person name="Kohler A."/>
            <person name="Grigoriev I.V."/>
            <person name="Martin F.M."/>
            <person name="Hacquard S."/>
        </authorList>
    </citation>
    <scope>NUCLEOTIDE SEQUENCE</scope>
    <source>
        <strain evidence="1">MPI-CAGE-AT-0021</strain>
    </source>
</reference>
<dbReference type="PANTHER" id="PTHR38166:SF1">
    <property type="entry name" value="C2H2-TYPE DOMAIN-CONTAINING PROTEIN"/>
    <property type="match status" value="1"/>
</dbReference>
<evidence type="ECO:0008006" key="3">
    <source>
        <dbReference type="Google" id="ProtNLM"/>
    </source>
</evidence>
<dbReference type="EMBL" id="JAGMUU010000027">
    <property type="protein sequence ID" value="KAH7121736.1"/>
    <property type="molecule type" value="Genomic_DNA"/>
</dbReference>
<keyword evidence="2" id="KW-1185">Reference proteome</keyword>
<comment type="caution">
    <text evidence="1">The sequence shown here is derived from an EMBL/GenBank/DDBJ whole genome shotgun (WGS) entry which is preliminary data.</text>
</comment>
<evidence type="ECO:0000313" key="2">
    <source>
        <dbReference type="Proteomes" id="UP000717696"/>
    </source>
</evidence>
<accession>A0A9P9DNG8</accession>
<sequence length="352" mass="39768">MSHASDSEDGDVEVKEHQDSKPFACPFYRMDPVLHVDCISRKLNRIHDVKQHLNRRHSLEFSCSLCWEWFPSSRLLQKHIQSRPCERRDAPNDLEYMSSVAQDRLALRADRTKEGKEQWYMIWDILFDGYERARTPYLGSLVEEAIGITCSYLKREGNPVVSKLVQRNGRLSGGEVNYEQLFFQVLDDAQDNIEQKPRESDLVHPIETITNNSLTNTATQAGKEIKHDTKSTFSTATSDGVQQLMRQLEMPPPTALSSSFTGDSGFLDIIQSCSLPPFPATYDFQRGNAQFSHVAMLGDTPSTASPAGALNLSLDCPDLFGFNSHTFEHPARPENVRISNSLDAEFPPSLHF</sequence>